<organism evidence="2 3">
    <name type="scientific">Streptomyces synnematoformans</name>
    <dbReference type="NCBI Taxonomy" id="415721"/>
    <lineage>
        <taxon>Bacteria</taxon>
        <taxon>Bacillati</taxon>
        <taxon>Actinomycetota</taxon>
        <taxon>Actinomycetes</taxon>
        <taxon>Kitasatosporales</taxon>
        <taxon>Streptomycetaceae</taxon>
        <taxon>Streptomyces</taxon>
    </lineage>
</organism>
<evidence type="ECO:0000313" key="2">
    <source>
        <dbReference type="EMBL" id="GAA2120276.1"/>
    </source>
</evidence>
<gene>
    <name evidence="2" type="ORF">GCM10009802_22870</name>
</gene>
<accession>A0ABN2Y211</accession>
<sequence>MRRYAAATAAALCLTAALAAPAASAADGGGGDAGWRPVTYPPVDYPAGERCDFAFRTEPVLDEVMVKTVATYPDGSPKTELYKGALLVRVTNLETGASWVADAGGRSVARYEPDGAHTYYATGPFLVGFLAGQGNLPRGEYVVDGVCTFEFAVDGQRTVTWVGEQKLTDVCDQIG</sequence>
<evidence type="ECO:0000313" key="3">
    <source>
        <dbReference type="Proteomes" id="UP001500443"/>
    </source>
</evidence>
<keyword evidence="3" id="KW-1185">Reference proteome</keyword>
<comment type="caution">
    <text evidence="2">The sequence shown here is derived from an EMBL/GenBank/DDBJ whole genome shotgun (WGS) entry which is preliminary data.</text>
</comment>
<dbReference type="Proteomes" id="UP001500443">
    <property type="component" value="Unassembled WGS sequence"/>
</dbReference>
<feature type="chain" id="PRO_5045822681" description="Secreted protein" evidence="1">
    <location>
        <begin position="26"/>
        <end position="175"/>
    </location>
</feature>
<name>A0ABN2Y211_9ACTN</name>
<feature type="signal peptide" evidence="1">
    <location>
        <begin position="1"/>
        <end position="25"/>
    </location>
</feature>
<dbReference type="RefSeq" id="WP_344289689.1">
    <property type="nucleotide sequence ID" value="NZ_BAAAPF010000051.1"/>
</dbReference>
<keyword evidence="1" id="KW-0732">Signal</keyword>
<evidence type="ECO:0008006" key="4">
    <source>
        <dbReference type="Google" id="ProtNLM"/>
    </source>
</evidence>
<proteinExistence type="predicted"/>
<reference evidence="2 3" key="1">
    <citation type="journal article" date="2019" name="Int. J. Syst. Evol. Microbiol.">
        <title>The Global Catalogue of Microorganisms (GCM) 10K type strain sequencing project: providing services to taxonomists for standard genome sequencing and annotation.</title>
        <authorList>
            <consortium name="The Broad Institute Genomics Platform"/>
            <consortium name="The Broad Institute Genome Sequencing Center for Infectious Disease"/>
            <person name="Wu L."/>
            <person name="Ma J."/>
        </authorList>
    </citation>
    <scope>NUCLEOTIDE SEQUENCE [LARGE SCALE GENOMIC DNA]</scope>
    <source>
        <strain evidence="2 3">JCM 15481</strain>
    </source>
</reference>
<evidence type="ECO:0000256" key="1">
    <source>
        <dbReference type="SAM" id="SignalP"/>
    </source>
</evidence>
<dbReference type="EMBL" id="BAAAPF010000051">
    <property type="protein sequence ID" value="GAA2120276.1"/>
    <property type="molecule type" value="Genomic_DNA"/>
</dbReference>
<protein>
    <recommendedName>
        <fullName evidence="4">Secreted protein</fullName>
    </recommendedName>
</protein>